<proteinExistence type="predicted"/>
<gene>
    <name evidence="7" type="ORF">SIL82_14860</name>
</gene>
<evidence type="ECO:0000259" key="6">
    <source>
        <dbReference type="Pfam" id="PF06271"/>
    </source>
</evidence>
<keyword evidence="3 5" id="KW-1133">Transmembrane helix</keyword>
<protein>
    <submittedName>
        <fullName evidence="7">RDD family protein</fullName>
    </submittedName>
</protein>
<feature type="transmembrane region" description="Helical" evidence="5">
    <location>
        <begin position="48"/>
        <end position="67"/>
    </location>
</feature>
<evidence type="ECO:0000313" key="8">
    <source>
        <dbReference type="Proteomes" id="UP001279660"/>
    </source>
</evidence>
<evidence type="ECO:0000256" key="3">
    <source>
        <dbReference type="ARBA" id="ARBA00022989"/>
    </source>
</evidence>
<feature type="transmembrane region" description="Helical" evidence="5">
    <location>
        <begin position="74"/>
        <end position="92"/>
    </location>
</feature>
<keyword evidence="2 5" id="KW-0812">Transmembrane</keyword>
<organism evidence="7 8">
    <name type="scientific">Sphingomonas echinoides</name>
    <dbReference type="NCBI Taxonomy" id="59803"/>
    <lineage>
        <taxon>Bacteria</taxon>
        <taxon>Pseudomonadati</taxon>
        <taxon>Pseudomonadota</taxon>
        <taxon>Alphaproteobacteria</taxon>
        <taxon>Sphingomonadales</taxon>
        <taxon>Sphingomonadaceae</taxon>
        <taxon>Sphingomonas</taxon>
    </lineage>
</organism>
<feature type="domain" description="RDD" evidence="6">
    <location>
        <begin position="35"/>
        <end position="185"/>
    </location>
</feature>
<dbReference type="Proteomes" id="UP001279660">
    <property type="component" value="Unassembled WGS sequence"/>
</dbReference>
<feature type="transmembrane region" description="Helical" evidence="5">
    <location>
        <begin position="153"/>
        <end position="172"/>
    </location>
</feature>
<dbReference type="RefSeq" id="WP_010407849.1">
    <property type="nucleotide sequence ID" value="NZ_JAWXXV010000001.1"/>
</dbReference>
<evidence type="ECO:0000256" key="1">
    <source>
        <dbReference type="ARBA" id="ARBA00004141"/>
    </source>
</evidence>
<keyword evidence="8" id="KW-1185">Reference proteome</keyword>
<sequence>MALFRRNRSRRATGPQSLRRSFVTPEGVDLQIELGGAGVRAAAFMVDAVSMLVLLIVVTIAIALLFVASKQSALAILWLLGFFVLRNGWFVLFEMGGRGATPGKRLMGLRVVARDGARLTGGAVIARNAMREIEVFLPLTFLMSQAVQGLADSFVTIFSLGWSGIFLFFPLFNRDRLRIGDLLAGTWVVRTVRGELGADLVRATERPRRIFTEAALDLYGVYELQTLEDVLRSGRDDAIATVAAAIRRKAGLPDDHDDRGFLDDYYAALCGRLERGLLVGRRRADKFA</sequence>
<dbReference type="PANTHER" id="PTHR38480">
    <property type="entry name" value="SLR0254 PROTEIN"/>
    <property type="match status" value="1"/>
</dbReference>
<comment type="subcellular location">
    <subcellularLocation>
        <location evidence="1">Membrane</location>
        <topology evidence="1">Multi-pass membrane protein</topology>
    </subcellularLocation>
</comment>
<reference evidence="7 8" key="1">
    <citation type="submission" date="2023-11" db="EMBL/GenBank/DDBJ databases">
        <title>MicrobeMod: A computational toolkit for identifying prokaryotic methylation and restriction-modification with nanopore sequencing.</title>
        <authorList>
            <person name="Crits-Christoph A."/>
            <person name="Kang S.C."/>
            <person name="Lee H."/>
            <person name="Ostrov N."/>
        </authorList>
    </citation>
    <scope>NUCLEOTIDE SEQUENCE [LARGE SCALE GENOMIC DNA]</scope>
    <source>
        <strain evidence="7 8">ATCC 14820</strain>
    </source>
</reference>
<keyword evidence="4 5" id="KW-0472">Membrane</keyword>
<accession>A0ABU4PN21</accession>
<evidence type="ECO:0000256" key="5">
    <source>
        <dbReference type="SAM" id="Phobius"/>
    </source>
</evidence>
<dbReference type="PANTHER" id="PTHR38480:SF1">
    <property type="entry name" value="SLR0254 PROTEIN"/>
    <property type="match status" value="1"/>
</dbReference>
<dbReference type="EMBL" id="JAWXXV010000001">
    <property type="protein sequence ID" value="MDX5985535.1"/>
    <property type="molecule type" value="Genomic_DNA"/>
</dbReference>
<name>A0ABU4PN21_9SPHN</name>
<dbReference type="Pfam" id="PF06271">
    <property type="entry name" value="RDD"/>
    <property type="match status" value="1"/>
</dbReference>
<comment type="caution">
    <text evidence="7">The sequence shown here is derived from an EMBL/GenBank/DDBJ whole genome shotgun (WGS) entry which is preliminary data.</text>
</comment>
<evidence type="ECO:0000256" key="2">
    <source>
        <dbReference type="ARBA" id="ARBA00022692"/>
    </source>
</evidence>
<dbReference type="InterPro" id="IPR010432">
    <property type="entry name" value="RDD"/>
</dbReference>
<evidence type="ECO:0000256" key="4">
    <source>
        <dbReference type="ARBA" id="ARBA00023136"/>
    </source>
</evidence>
<evidence type="ECO:0000313" key="7">
    <source>
        <dbReference type="EMBL" id="MDX5985535.1"/>
    </source>
</evidence>